<dbReference type="PROSITE" id="PS51195">
    <property type="entry name" value="Q_MOTIF"/>
    <property type="match status" value="1"/>
</dbReference>
<dbReference type="AlphaFoldDB" id="A0A9Q9ZMX6"/>
<dbReference type="GO" id="GO:0005730">
    <property type="term" value="C:nucleolus"/>
    <property type="evidence" value="ECO:0007669"/>
    <property type="project" value="UniProtKB-SubCell"/>
</dbReference>
<evidence type="ECO:0000256" key="11">
    <source>
        <dbReference type="RuleBase" id="RU365068"/>
    </source>
</evidence>
<dbReference type="InterPro" id="IPR001650">
    <property type="entry name" value="Helicase_C-like"/>
</dbReference>
<feature type="compositionally biased region" description="Basic residues" evidence="12">
    <location>
        <begin position="597"/>
        <end position="607"/>
    </location>
</feature>
<dbReference type="PANTHER" id="PTHR24031">
    <property type="entry name" value="RNA HELICASE"/>
    <property type="match status" value="1"/>
</dbReference>
<evidence type="ECO:0000256" key="12">
    <source>
        <dbReference type="SAM" id="MobiDB-lite"/>
    </source>
</evidence>
<feature type="short sequence motif" description="Q motif" evidence="10">
    <location>
        <begin position="174"/>
        <end position="202"/>
    </location>
</feature>
<evidence type="ECO:0000256" key="8">
    <source>
        <dbReference type="ARBA" id="ARBA00024355"/>
    </source>
</evidence>
<evidence type="ECO:0000256" key="3">
    <source>
        <dbReference type="ARBA" id="ARBA00022801"/>
    </source>
</evidence>
<dbReference type="EC" id="3.6.4.13" evidence="11"/>
<dbReference type="InterPro" id="IPR044764">
    <property type="entry name" value="DDX52/Rok1_DEADc"/>
</dbReference>
<evidence type="ECO:0000256" key="7">
    <source>
        <dbReference type="ARBA" id="ARBA00023242"/>
    </source>
</evidence>
<feature type="domain" description="DEAD-box RNA helicase Q" evidence="15">
    <location>
        <begin position="174"/>
        <end position="202"/>
    </location>
</feature>
<feature type="domain" description="Helicase C-terminal" evidence="14">
    <location>
        <begin position="404"/>
        <end position="565"/>
    </location>
</feature>
<dbReference type="CDD" id="cd17957">
    <property type="entry name" value="DEADc_DDX52"/>
    <property type="match status" value="1"/>
</dbReference>
<dbReference type="GO" id="GO:0003723">
    <property type="term" value="F:RNA binding"/>
    <property type="evidence" value="ECO:0007669"/>
    <property type="project" value="UniProtKB-UniRule"/>
</dbReference>
<comment type="catalytic activity">
    <reaction evidence="9 11">
        <text>ATP + H2O = ADP + phosphate + H(+)</text>
        <dbReference type="Rhea" id="RHEA:13065"/>
        <dbReference type="ChEBI" id="CHEBI:15377"/>
        <dbReference type="ChEBI" id="CHEBI:15378"/>
        <dbReference type="ChEBI" id="CHEBI:30616"/>
        <dbReference type="ChEBI" id="CHEBI:43474"/>
        <dbReference type="ChEBI" id="CHEBI:456216"/>
        <dbReference type="EC" id="3.6.4.13"/>
    </reaction>
</comment>
<reference evidence="16" key="1">
    <citation type="submission" date="2025-08" db="UniProtKB">
        <authorList>
            <consortium name="RefSeq"/>
        </authorList>
    </citation>
    <scope>IDENTIFICATION</scope>
    <source>
        <tissue evidence="16">Muscle</tissue>
    </source>
</reference>
<feature type="compositionally biased region" description="Basic and acidic residues" evidence="12">
    <location>
        <begin position="123"/>
        <end position="137"/>
    </location>
</feature>
<dbReference type="PROSITE" id="PS51192">
    <property type="entry name" value="HELICASE_ATP_BIND_1"/>
    <property type="match status" value="1"/>
</dbReference>
<dbReference type="Pfam" id="PF00271">
    <property type="entry name" value="Helicase_C"/>
    <property type="match status" value="1"/>
</dbReference>
<keyword evidence="5 11" id="KW-0067">ATP-binding</keyword>
<dbReference type="GO" id="GO:0003724">
    <property type="term" value="F:RNA helicase activity"/>
    <property type="evidence" value="ECO:0007669"/>
    <property type="project" value="UniProtKB-EC"/>
</dbReference>
<comment type="domain">
    <text evidence="11">The Q motif is unique to and characteristic of the DEAD box family of RNA helicases and controls ATP binding and hydrolysis.</text>
</comment>
<dbReference type="GO" id="GO:0016787">
    <property type="term" value="F:hydrolase activity"/>
    <property type="evidence" value="ECO:0007669"/>
    <property type="project" value="UniProtKB-KW"/>
</dbReference>
<dbReference type="CDD" id="cd18787">
    <property type="entry name" value="SF2_C_DEAD"/>
    <property type="match status" value="1"/>
</dbReference>
<keyword evidence="2 11" id="KW-0547">Nucleotide-binding</keyword>
<sequence length="623" mass="70348">MDAFDLFRKLGSGAKFDLKRFAKDAERFKVVKSQSKDSSNQLAGVSFFGKENTSLESRLSEDDGEEEKEVSDEEQASGKRKLTKVDEPVKTALKKKKGAKTKSEDAEPEKSEGEGIQWMSSQDKVKDPKKESKDTPSLKRLKQLHQEKVNRIRHQNRINVHGTDIPDPVSTFEELQKEYDLDPRIIQNIKEAGFQTPTPIQMQAVPLMMHKREILASAPTGSGKTMAFCLPLLAHLRQPLNKGFRALIISPTRELATQVNFSPPQANYGCRPHQIIDHTTNIKDYKQRKKNRQKNNSVPKTAKKFDILVTTPNRLIYLLNQDPPAINLSSVEWLVVDESDKLFEEGKTGFREQLATIFLACTSPKIRRVLFSATFATDVEQWCKLNLDNLVCVNIGPRNSAAETVEQQLLFVGSENGKLLAMRNLIKQGFLPPVLVFVQSIDRARELFHELVYEGINVDVIHADRTQQQRDNVVSSFRSGKIWVLICTALLARGIDFKGINLVINYDFPTTAVEYIHRIGRTGRAGHKGKAITFFTEDDKPLLRSIATVIKKAGCPVPDYMIGLKKIKSKLKRQLVAKPPRRSTIRTTPRILFEKKPGKRIRKKRKAAAQEAKGEASEVISNS</sequence>
<dbReference type="InterPro" id="IPR014014">
    <property type="entry name" value="RNA_helicase_DEAD_Q_motif"/>
</dbReference>
<evidence type="ECO:0000256" key="10">
    <source>
        <dbReference type="PROSITE-ProRule" id="PRU00552"/>
    </source>
</evidence>
<dbReference type="SMART" id="SM00490">
    <property type="entry name" value="HELICc"/>
    <property type="match status" value="1"/>
</dbReference>
<evidence type="ECO:0000259" key="13">
    <source>
        <dbReference type="PROSITE" id="PS51192"/>
    </source>
</evidence>
<evidence type="ECO:0000256" key="1">
    <source>
        <dbReference type="ARBA" id="ARBA00004604"/>
    </source>
</evidence>
<dbReference type="PROSITE" id="PS51194">
    <property type="entry name" value="HELICASE_CTER"/>
    <property type="match status" value="1"/>
</dbReference>
<dbReference type="SMART" id="SM00487">
    <property type="entry name" value="DEXDc"/>
    <property type="match status" value="1"/>
</dbReference>
<dbReference type="Proteomes" id="UP001155660">
    <property type="component" value="Chromosome A21"/>
</dbReference>
<keyword evidence="6 11" id="KW-0694">RNA-binding</keyword>
<proteinExistence type="inferred from homology"/>
<dbReference type="GO" id="GO:0005524">
    <property type="term" value="F:ATP binding"/>
    <property type="evidence" value="ECO:0007669"/>
    <property type="project" value="UniProtKB-UniRule"/>
</dbReference>
<evidence type="ECO:0000259" key="15">
    <source>
        <dbReference type="PROSITE" id="PS51195"/>
    </source>
</evidence>
<dbReference type="GO" id="GO:0030490">
    <property type="term" value="P:maturation of SSU-rRNA"/>
    <property type="evidence" value="ECO:0007669"/>
    <property type="project" value="InterPro"/>
</dbReference>
<evidence type="ECO:0000259" key="14">
    <source>
        <dbReference type="PROSITE" id="PS51194"/>
    </source>
</evidence>
<accession>A0A9Q9ZMX6</accession>
<dbReference type="OrthoDB" id="360161at2759"/>
<evidence type="ECO:0000256" key="4">
    <source>
        <dbReference type="ARBA" id="ARBA00022806"/>
    </source>
</evidence>
<gene>
    <name evidence="16" type="primary">LOC109109623</name>
</gene>
<evidence type="ECO:0000256" key="9">
    <source>
        <dbReference type="ARBA" id="ARBA00047984"/>
    </source>
</evidence>
<dbReference type="FunFam" id="3.40.50.300:FF:000759">
    <property type="entry name" value="probable ATP-dependent RNA helicase DDX52"/>
    <property type="match status" value="1"/>
</dbReference>
<dbReference type="KEGG" id="ccar:109109623"/>
<feature type="domain" description="Helicase ATP-binding" evidence="13">
    <location>
        <begin position="205"/>
        <end position="393"/>
    </location>
</feature>
<dbReference type="Pfam" id="PF00270">
    <property type="entry name" value="DEAD"/>
    <property type="match status" value="1"/>
</dbReference>
<keyword evidence="4 11" id="KW-0347">Helicase</keyword>
<dbReference type="RefSeq" id="XP_042567444.1">
    <property type="nucleotide sequence ID" value="XM_042711510.1"/>
</dbReference>
<comment type="subcellular location">
    <subcellularLocation>
        <location evidence="1">Nucleus</location>
        <location evidence="1">Nucleolus</location>
    </subcellularLocation>
</comment>
<evidence type="ECO:0000256" key="2">
    <source>
        <dbReference type="ARBA" id="ARBA00022741"/>
    </source>
</evidence>
<feature type="region of interest" description="Disordered" evidence="12">
    <location>
        <begin position="594"/>
        <end position="623"/>
    </location>
</feature>
<feature type="compositionally biased region" description="Basic and acidic residues" evidence="12">
    <location>
        <begin position="101"/>
        <end position="113"/>
    </location>
</feature>
<dbReference type="InterPro" id="IPR014001">
    <property type="entry name" value="Helicase_ATP-bd"/>
</dbReference>
<organism evidence="16">
    <name type="scientific">Cyprinus carpio</name>
    <name type="common">Common carp</name>
    <dbReference type="NCBI Taxonomy" id="7962"/>
    <lineage>
        <taxon>Eukaryota</taxon>
        <taxon>Metazoa</taxon>
        <taxon>Chordata</taxon>
        <taxon>Craniata</taxon>
        <taxon>Vertebrata</taxon>
        <taxon>Euteleostomi</taxon>
        <taxon>Actinopterygii</taxon>
        <taxon>Neopterygii</taxon>
        <taxon>Teleostei</taxon>
        <taxon>Ostariophysi</taxon>
        <taxon>Cypriniformes</taxon>
        <taxon>Cyprinidae</taxon>
        <taxon>Cyprininae</taxon>
        <taxon>Cyprinus</taxon>
    </lineage>
</organism>
<keyword evidence="3 11" id="KW-0378">Hydrolase</keyword>
<feature type="compositionally biased region" description="Acidic residues" evidence="12">
    <location>
        <begin position="62"/>
        <end position="75"/>
    </location>
</feature>
<keyword evidence="7" id="KW-0539">Nucleus</keyword>
<comment type="function">
    <text evidence="11">RNA helicase.</text>
</comment>
<dbReference type="GeneID" id="109109623"/>
<feature type="region of interest" description="Disordered" evidence="12">
    <location>
        <begin position="53"/>
        <end position="139"/>
    </location>
</feature>
<protein>
    <recommendedName>
        <fullName evidence="11">ATP-dependent RNA helicase</fullName>
        <ecNumber evidence="11">3.6.4.13</ecNumber>
    </recommendedName>
</protein>
<evidence type="ECO:0000256" key="5">
    <source>
        <dbReference type="ARBA" id="ARBA00022840"/>
    </source>
</evidence>
<comment type="similarity">
    <text evidence="8">Belongs to the DEAD box helicase family. DDX52/ROK1 subfamily.</text>
</comment>
<dbReference type="InterPro" id="IPR011545">
    <property type="entry name" value="DEAD/DEAH_box_helicase_dom"/>
</dbReference>
<evidence type="ECO:0000313" key="16">
    <source>
        <dbReference type="RefSeq" id="XP_042567444.1"/>
    </source>
</evidence>
<evidence type="ECO:0000256" key="6">
    <source>
        <dbReference type="ARBA" id="ARBA00022884"/>
    </source>
</evidence>
<name>A0A9Q9ZMX6_CYPCA</name>